<evidence type="ECO:0000313" key="2">
    <source>
        <dbReference type="EMBL" id="KAH7533316.1"/>
    </source>
</evidence>
<reference evidence="2" key="1">
    <citation type="journal article" date="2021" name="Front. Plant Sci.">
        <title>Chromosome-Scale Genome Assembly for Chinese Sour Jujube and Insights Into Its Genome Evolution and Domestication Signature.</title>
        <authorList>
            <person name="Shen L.-Y."/>
            <person name="Luo H."/>
            <person name="Wang X.-L."/>
            <person name="Wang X.-M."/>
            <person name="Qiu X.-J."/>
            <person name="Liu H."/>
            <person name="Zhou S.-S."/>
            <person name="Jia K.-H."/>
            <person name="Nie S."/>
            <person name="Bao Y.-T."/>
            <person name="Zhang R.-G."/>
            <person name="Yun Q.-Z."/>
            <person name="Chai Y.-H."/>
            <person name="Lu J.-Y."/>
            <person name="Li Y."/>
            <person name="Zhao S.-W."/>
            <person name="Mao J.-F."/>
            <person name="Jia S.-G."/>
            <person name="Mao Y.-M."/>
        </authorList>
    </citation>
    <scope>NUCLEOTIDE SEQUENCE</scope>
    <source>
        <strain evidence="2">AT0</strain>
        <tissue evidence="2">Leaf</tissue>
    </source>
</reference>
<dbReference type="EMBL" id="JAEACU010000004">
    <property type="protein sequence ID" value="KAH7533316.1"/>
    <property type="molecule type" value="Genomic_DNA"/>
</dbReference>
<dbReference type="SUPFAM" id="SSF50630">
    <property type="entry name" value="Acid proteases"/>
    <property type="match status" value="1"/>
</dbReference>
<name>A0A978VJP7_ZIZJJ</name>
<dbReference type="AlphaFoldDB" id="A0A978VJP7"/>
<dbReference type="Proteomes" id="UP000813462">
    <property type="component" value="Unassembled WGS sequence"/>
</dbReference>
<protein>
    <submittedName>
        <fullName evidence="2">Uncharacterized protein</fullName>
    </submittedName>
</protein>
<feature type="region of interest" description="Disordered" evidence="1">
    <location>
        <begin position="168"/>
        <end position="191"/>
    </location>
</feature>
<dbReference type="CDD" id="cd00303">
    <property type="entry name" value="retropepsin_like"/>
    <property type="match status" value="1"/>
</dbReference>
<dbReference type="Gene3D" id="2.40.70.10">
    <property type="entry name" value="Acid Proteases"/>
    <property type="match status" value="1"/>
</dbReference>
<organism evidence="2 3">
    <name type="scientific">Ziziphus jujuba var. spinosa</name>
    <dbReference type="NCBI Taxonomy" id="714518"/>
    <lineage>
        <taxon>Eukaryota</taxon>
        <taxon>Viridiplantae</taxon>
        <taxon>Streptophyta</taxon>
        <taxon>Embryophyta</taxon>
        <taxon>Tracheophyta</taxon>
        <taxon>Spermatophyta</taxon>
        <taxon>Magnoliopsida</taxon>
        <taxon>eudicotyledons</taxon>
        <taxon>Gunneridae</taxon>
        <taxon>Pentapetalae</taxon>
        <taxon>rosids</taxon>
        <taxon>fabids</taxon>
        <taxon>Rosales</taxon>
        <taxon>Rhamnaceae</taxon>
        <taxon>Paliureae</taxon>
        <taxon>Ziziphus</taxon>
    </lineage>
</organism>
<accession>A0A978VJP7</accession>
<gene>
    <name evidence="2" type="ORF">FEM48_Zijuj04G0117900</name>
</gene>
<evidence type="ECO:0000256" key="1">
    <source>
        <dbReference type="SAM" id="MobiDB-lite"/>
    </source>
</evidence>
<proteinExistence type="predicted"/>
<evidence type="ECO:0000313" key="3">
    <source>
        <dbReference type="Proteomes" id="UP000813462"/>
    </source>
</evidence>
<dbReference type="InterPro" id="IPR021109">
    <property type="entry name" value="Peptidase_aspartic_dom_sf"/>
</dbReference>
<comment type="caution">
    <text evidence="2">The sequence shown here is derived from an EMBL/GenBank/DDBJ whole genome shotgun (WGS) entry which is preliminary data.</text>
</comment>
<dbReference type="Pfam" id="PF08284">
    <property type="entry name" value="RVP_2"/>
    <property type="match status" value="1"/>
</dbReference>
<sequence>METRGKTNVERFNEVNETLSRHESSLDQENLPITTMRSMIHISNYPFQNLMGKTLPNGSTKLSNTLNTKEYQQNKKPTDFDDPSKTLTRLKQTTTVATDQKAFERLSQRVDGVSENFLIGCFITRLRDDIRLDIKIKHLTTLAETIAVARLIEERNQLQRKTSTHLVPPTTMVPKVNSNSSAETKKEDSTEYDPMEVVPEISYHAILRASHPQTIRVMEKLQNKDIVVLIDGGSTHNFIDQAIVSKFSFLIVKSKTVQVMVANKEEVECVGLCQALTIKIQGICLTTDYYILPVAAYPLVLGVQWLATLIPIETDYSKLTMMFKQEGKTHTFHGINKKGIEVLTIKDLYRLHDIGFLLHFIIPIDSNEPHPADLAQLLDTFLPYFLCPLHYHHHGHTIITFLSNLV</sequence>